<dbReference type="SUPFAM" id="SSF51735">
    <property type="entry name" value="NAD(P)-binding Rossmann-fold domains"/>
    <property type="match status" value="1"/>
</dbReference>
<protein>
    <submittedName>
        <fullName evidence="1">Ornithine cyclodeaminase family protein</fullName>
    </submittedName>
</protein>
<dbReference type="InterPro" id="IPR036291">
    <property type="entry name" value="NAD(P)-bd_dom_sf"/>
</dbReference>
<gene>
    <name evidence="1" type="ORF">OHA16_27380</name>
</gene>
<evidence type="ECO:0000313" key="2">
    <source>
        <dbReference type="Proteomes" id="UP001432222"/>
    </source>
</evidence>
<reference evidence="1" key="1">
    <citation type="submission" date="2022-10" db="EMBL/GenBank/DDBJ databases">
        <title>The complete genomes of actinobacterial strains from the NBC collection.</title>
        <authorList>
            <person name="Joergensen T.S."/>
            <person name="Alvarez Arevalo M."/>
            <person name="Sterndorff E.B."/>
            <person name="Faurdal D."/>
            <person name="Vuksanovic O."/>
            <person name="Mourched A.-S."/>
            <person name="Charusanti P."/>
            <person name="Shaw S."/>
            <person name="Blin K."/>
            <person name="Weber T."/>
        </authorList>
    </citation>
    <scope>NUCLEOTIDE SEQUENCE</scope>
    <source>
        <strain evidence="1">NBC_00222</strain>
    </source>
</reference>
<keyword evidence="2" id="KW-1185">Reference proteome</keyword>
<accession>A0ABZ1U5T9</accession>
<dbReference type="PANTHER" id="PTHR13812:SF19">
    <property type="entry name" value="KETIMINE REDUCTASE MU-CRYSTALLIN"/>
    <property type="match status" value="1"/>
</dbReference>
<dbReference type="Proteomes" id="UP001432222">
    <property type="component" value="Chromosome"/>
</dbReference>
<dbReference type="EMBL" id="CP108110">
    <property type="protein sequence ID" value="WUQ86346.1"/>
    <property type="molecule type" value="Genomic_DNA"/>
</dbReference>
<evidence type="ECO:0000313" key="1">
    <source>
        <dbReference type="EMBL" id="WUQ86346.1"/>
    </source>
</evidence>
<sequence length="328" mass="34302">MSTSMLRVINGETARELYPIADAIPDMADALSRFSTGQAYQHPRITADPPGHGGRVLIMPAASGDTFGLKMLSMFPRAGEKNLPGVQGVVILLDAVHGQPLAVIDATVVTEIRTAAVSALATERLAPAGATTLGVIGSGVQARGHLLGLAKVRPWESIKLYGRTAAKAHALAEWAGEQGIKVEVVGSAAEAVRDAEVVCTVTSDSEPVLQDGDIAGRNVHINAVGAFGAEWREAPSALVARSRIIVDSRESALREAGDVMIPIQEGLLGEDAIAAELGEVLAGTARGRIGDEVTFFKSLGLPIEDVVACDMVYRRAVERGAGDEISFP</sequence>
<proteinExistence type="predicted"/>
<name>A0ABZ1U5T9_9ACTN</name>
<dbReference type="Gene3D" id="3.30.1780.10">
    <property type="entry name" value="ornithine cyclodeaminase, domain 1"/>
    <property type="match status" value="1"/>
</dbReference>
<dbReference type="InterPro" id="IPR003462">
    <property type="entry name" value="ODC_Mu_crystall"/>
</dbReference>
<dbReference type="Gene3D" id="3.40.50.720">
    <property type="entry name" value="NAD(P)-binding Rossmann-like Domain"/>
    <property type="match status" value="1"/>
</dbReference>
<dbReference type="PIRSF" id="PIRSF001439">
    <property type="entry name" value="CryM"/>
    <property type="match status" value="1"/>
</dbReference>
<dbReference type="InterPro" id="IPR023401">
    <property type="entry name" value="ODC_N"/>
</dbReference>
<organism evidence="1 2">
    <name type="scientific">Kitasatospora purpeofusca</name>
    <dbReference type="NCBI Taxonomy" id="67352"/>
    <lineage>
        <taxon>Bacteria</taxon>
        <taxon>Bacillati</taxon>
        <taxon>Actinomycetota</taxon>
        <taxon>Actinomycetes</taxon>
        <taxon>Kitasatosporales</taxon>
        <taxon>Streptomycetaceae</taxon>
        <taxon>Kitasatospora</taxon>
    </lineage>
</organism>
<dbReference type="PANTHER" id="PTHR13812">
    <property type="entry name" value="KETIMINE REDUCTASE MU-CRYSTALLIN"/>
    <property type="match status" value="1"/>
</dbReference>
<dbReference type="RefSeq" id="WP_328956973.1">
    <property type="nucleotide sequence ID" value="NZ_CP108110.1"/>
</dbReference>
<dbReference type="Pfam" id="PF02423">
    <property type="entry name" value="OCD_Mu_crystall"/>
    <property type="match status" value="1"/>
</dbReference>